<dbReference type="GO" id="GO:0005615">
    <property type="term" value="C:extracellular space"/>
    <property type="evidence" value="ECO:0007669"/>
    <property type="project" value="TreeGrafter"/>
</dbReference>
<evidence type="ECO:0000256" key="2">
    <source>
        <dbReference type="ARBA" id="ARBA00022525"/>
    </source>
</evidence>
<dbReference type="SUPFAM" id="SSF49265">
    <property type="entry name" value="Fibronectin type III"/>
    <property type="match status" value="3"/>
</dbReference>
<evidence type="ECO:0000256" key="4">
    <source>
        <dbReference type="ARBA" id="ARBA00022737"/>
    </source>
</evidence>
<evidence type="ECO:0000259" key="8">
    <source>
        <dbReference type="PROSITE" id="PS50853"/>
    </source>
</evidence>
<accession>A0A3Q3NC05</accession>
<sequence length="484" mass="53592">LSLTFWKIDIQTSCSVCPPTNLVTNDVTDTSFVASWTAAPGNVKMYRVRWKSLFSEEAGEKTVAGDVTNTVLDGLTPETLYQVSVVAAYGHKDSEPLAGQETTDERKNDPEERDLCCCQGCVSLTVPSLLIAALSAETQCKTKAKADIVLLVDGSWSIGRINFKTIRNFIASMVSVFDISPDTVQIGLAQYSGDPRTEWHLNTHPTKESLMKAIENLPYKGGNTMTGLALNFILQNNFRPNGGMREDARKIGVLITDGKSQDEIIMKSQSLRESGIELYAIGVKNADENELRSIATDPDEIHMYNVNDFQFLLTIVDDLTNNLMHSTEQHRVLKAPHQWIELEVPEAPTNLVTSEVTHRSFRATWTPPGRTVDMYKVTYTAVDGGATQELLVDGSVTTTVLEGLTPLTEYVVNVYSVYDELISEPLKGTETTLPRPPAGVLRISDVTHSTMRLNWDAAPGAVRKYIINYKPEEGDLKEVKKKKI</sequence>
<dbReference type="InterPro" id="IPR002035">
    <property type="entry name" value="VWF_A"/>
</dbReference>
<protein>
    <recommendedName>
        <fullName evidence="11">Collagen, type XII, alpha 1b</fullName>
    </recommendedName>
</protein>
<dbReference type="SMART" id="SM00327">
    <property type="entry name" value="VWA"/>
    <property type="match status" value="1"/>
</dbReference>
<reference evidence="9" key="2">
    <citation type="submission" date="2025-09" db="UniProtKB">
        <authorList>
            <consortium name="Ensembl"/>
        </authorList>
    </citation>
    <scope>IDENTIFICATION</scope>
</reference>
<dbReference type="Proteomes" id="UP000261660">
    <property type="component" value="Unplaced"/>
</dbReference>
<dbReference type="PROSITE" id="PS50853">
    <property type="entry name" value="FN3"/>
    <property type="match status" value="2"/>
</dbReference>
<dbReference type="Pfam" id="PF00041">
    <property type="entry name" value="fn3"/>
    <property type="match status" value="2"/>
</dbReference>
<evidence type="ECO:0000256" key="6">
    <source>
        <dbReference type="ARBA" id="ARBA00023180"/>
    </source>
</evidence>
<dbReference type="InterPro" id="IPR036465">
    <property type="entry name" value="vWFA_dom_sf"/>
</dbReference>
<dbReference type="STRING" id="56723.ENSLBEP00000031680"/>
<evidence type="ECO:0000259" key="7">
    <source>
        <dbReference type="PROSITE" id="PS50234"/>
    </source>
</evidence>
<keyword evidence="3" id="KW-0272">Extracellular matrix</keyword>
<dbReference type="InParanoid" id="A0A3Q3NC05"/>
<keyword evidence="4" id="KW-0677">Repeat</keyword>
<feature type="domain" description="Fibronectin type-III" evidence="8">
    <location>
        <begin position="18"/>
        <end position="107"/>
    </location>
</feature>
<name>A0A3Q3NC05_9LABR</name>
<reference evidence="9" key="1">
    <citation type="submission" date="2025-08" db="UniProtKB">
        <authorList>
            <consortium name="Ensembl"/>
        </authorList>
    </citation>
    <scope>IDENTIFICATION</scope>
</reference>
<dbReference type="CDD" id="cd01482">
    <property type="entry name" value="vWA_collagen_alphaI-XII-like"/>
    <property type="match status" value="1"/>
</dbReference>
<feature type="domain" description="VWFA" evidence="7">
    <location>
        <begin position="147"/>
        <end position="323"/>
    </location>
</feature>
<evidence type="ECO:0000313" key="9">
    <source>
        <dbReference type="Ensembl" id="ENSLBEP00000031680.1"/>
    </source>
</evidence>
<dbReference type="PANTHER" id="PTHR24020">
    <property type="entry name" value="COLLAGEN ALPHA"/>
    <property type="match status" value="1"/>
</dbReference>
<dbReference type="SUPFAM" id="SSF53300">
    <property type="entry name" value="vWA-like"/>
    <property type="match status" value="1"/>
</dbReference>
<comment type="subcellular location">
    <subcellularLocation>
        <location evidence="1">Secreted</location>
        <location evidence="1">Extracellular space</location>
        <location evidence="1">Extracellular matrix</location>
    </subcellularLocation>
</comment>
<evidence type="ECO:0008006" key="11">
    <source>
        <dbReference type="Google" id="ProtNLM"/>
    </source>
</evidence>
<dbReference type="Gene3D" id="3.40.50.410">
    <property type="entry name" value="von Willebrand factor, type A domain"/>
    <property type="match status" value="1"/>
</dbReference>
<evidence type="ECO:0000256" key="5">
    <source>
        <dbReference type="ARBA" id="ARBA00023119"/>
    </source>
</evidence>
<dbReference type="Pfam" id="PF00092">
    <property type="entry name" value="VWA"/>
    <property type="match status" value="1"/>
</dbReference>
<evidence type="ECO:0000256" key="3">
    <source>
        <dbReference type="ARBA" id="ARBA00022530"/>
    </source>
</evidence>
<evidence type="ECO:0000313" key="10">
    <source>
        <dbReference type="Proteomes" id="UP000261660"/>
    </source>
</evidence>
<dbReference type="SMART" id="SM00060">
    <property type="entry name" value="FN3"/>
    <property type="match status" value="2"/>
</dbReference>
<dbReference type="InterPro" id="IPR050525">
    <property type="entry name" value="ECM_Assembly_Org"/>
</dbReference>
<dbReference type="PRINTS" id="PR00453">
    <property type="entry name" value="VWFADOMAIN"/>
</dbReference>
<evidence type="ECO:0000256" key="1">
    <source>
        <dbReference type="ARBA" id="ARBA00004498"/>
    </source>
</evidence>
<dbReference type="AlphaFoldDB" id="A0A3Q3NC05"/>
<dbReference type="GO" id="GO:0035987">
    <property type="term" value="P:endodermal cell differentiation"/>
    <property type="evidence" value="ECO:0007669"/>
    <property type="project" value="TreeGrafter"/>
</dbReference>
<dbReference type="Ensembl" id="ENSLBET00000033106.1">
    <property type="protein sequence ID" value="ENSLBEP00000031680.1"/>
    <property type="gene ID" value="ENSLBEG00000023894.1"/>
</dbReference>
<dbReference type="FunFam" id="3.40.50.410:FF:000001">
    <property type="entry name" value="Collagen, type XII, alpha 1"/>
    <property type="match status" value="1"/>
</dbReference>
<dbReference type="CDD" id="cd00063">
    <property type="entry name" value="FN3"/>
    <property type="match status" value="3"/>
</dbReference>
<dbReference type="Gene3D" id="2.60.40.10">
    <property type="entry name" value="Immunoglobulins"/>
    <property type="match status" value="3"/>
</dbReference>
<dbReference type="FunFam" id="2.60.40.10:FF:000234">
    <property type="entry name" value="Collagen, type XII, alpha 1"/>
    <property type="match status" value="2"/>
</dbReference>
<dbReference type="GeneTree" id="ENSGT00940000154923"/>
<dbReference type="GO" id="GO:0005581">
    <property type="term" value="C:collagen trimer"/>
    <property type="evidence" value="ECO:0007669"/>
    <property type="project" value="UniProtKB-KW"/>
</dbReference>
<organism evidence="9 10">
    <name type="scientific">Labrus bergylta</name>
    <name type="common">ballan wrasse</name>
    <dbReference type="NCBI Taxonomy" id="56723"/>
    <lineage>
        <taxon>Eukaryota</taxon>
        <taxon>Metazoa</taxon>
        <taxon>Chordata</taxon>
        <taxon>Craniata</taxon>
        <taxon>Vertebrata</taxon>
        <taxon>Euteleostomi</taxon>
        <taxon>Actinopterygii</taxon>
        <taxon>Neopterygii</taxon>
        <taxon>Teleostei</taxon>
        <taxon>Neoteleostei</taxon>
        <taxon>Acanthomorphata</taxon>
        <taxon>Eupercaria</taxon>
        <taxon>Labriformes</taxon>
        <taxon>Labridae</taxon>
        <taxon>Labrus</taxon>
    </lineage>
</organism>
<dbReference type="PANTHER" id="PTHR24020:SF17">
    <property type="entry name" value="COLLAGEN ALPHA-1(XII) CHAIN"/>
    <property type="match status" value="1"/>
</dbReference>
<dbReference type="PROSITE" id="PS50234">
    <property type="entry name" value="VWFA"/>
    <property type="match status" value="1"/>
</dbReference>
<feature type="domain" description="Fibronectin type-III" evidence="8">
    <location>
        <begin position="347"/>
        <end position="436"/>
    </location>
</feature>
<keyword evidence="6" id="KW-0325">Glycoprotein</keyword>
<dbReference type="InterPro" id="IPR013783">
    <property type="entry name" value="Ig-like_fold"/>
</dbReference>
<keyword evidence="10" id="KW-1185">Reference proteome</keyword>
<proteinExistence type="predicted"/>
<dbReference type="InterPro" id="IPR036116">
    <property type="entry name" value="FN3_sf"/>
</dbReference>
<keyword evidence="2" id="KW-0964">Secreted</keyword>
<keyword evidence="5" id="KW-0176">Collagen</keyword>
<dbReference type="InterPro" id="IPR003961">
    <property type="entry name" value="FN3_dom"/>
</dbReference>